<evidence type="ECO:0000313" key="1">
    <source>
        <dbReference type="EMBL" id="GAE35627.1"/>
    </source>
</evidence>
<dbReference type="EMBL" id="BAUV01000021">
    <property type="protein sequence ID" value="GAE35627.1"/>
    <property type="molecule type" value="Genomic_DNA"/>
</dbReference>
<dbReference type="RefSeq" id="WP_035665121.1">
    <property type="nucleotide sequence ID" value="NZ_BAUV01000021.1"/>
</dbReference>
<organism evidence="1 2">
    <name type="scientific">Halalkalibacter akibai (strain ATCC 43226 / DSM 21942 / CIP 109018 / JCM 9157 / 1139)</name>
    <name type="common">Bacillus akibai</name>
    <dbReference type="NCBI Taxonomy" id="1236973"/>
    <lineage>
        <taxon>Bacteria</taxon>
        <taxon>Bacillati</taxon>
        <taxon>Bacillota</taxon>
        <taxon>Bacilli</taxon>
        <taxon>Bacillales</taxon>
        <taxon>Bacillaceae</taxon>
        <taxon>Halalkalibacter</taxon>
    </lineage>
</organism>
<keyword evidence="2" id="KW-1185">Reference proteome</keyword>
<name>W4QUQ3_HALA3</name>
<dbReference type="STRING" id="1236973.JCM9157_2744"/>
<evidence type="ECO:0008006" key="3">
    <source>
        <dbReference type="Google" id="ProtNLM"/>
    </source>
</evidence>
<dbReference type="eggNOG" id="COG1655">
    <property type="taxonomic scope" value="Bacteria"/>
</dbReference>
<protein>
    <recommendedName>
        <fullName evidence="3">DUF2225 domain-containing protein</fullName>
    </recommendedName>
</protein>
<gene>
    <name evidence="1" type="ORF">JCM9157_2744</name>
</gene>
<dbReference type="Gene3D" id="1.25.40.10">
    <property type="entry name" value="Tetratricopeptide repeat domain"/>
    <property type="match status" value="1"/>
</dbReference>
<dbReference type="InterPro" id="IPR011990">
    <property type="entry name" value="TPR-like_helical_dom_sf"/>
</dbReference>
<dbReference type="Proteomes" id="UP000018896">
    <property type="component" value="Unassembled WGS sequence"/>
</dbReference>
<dbReference type="Pfam" id="PF09986">
    <property type="entry name" value="DUF2225"/>
    <property type="match status" value="1"/>
</dbReference>
<sequence length="233" mass="27127">MENNIAPLYDKKVLCFYCGHSFQSKRVRSRFIRVQKVESDFCKIYKDGSFNPTLYEADVCPSCGFTSTEAFSSTFPIGTKEEIAKHFSSWQTQEFGKERTVAEAIKAMKLAFLSATLKKENPVVIGGICLRLAWIYRSIHKQDDEKRFLKAALTHYKVSYEQGDYQDTQMSELHLLYLLGELARRIERTDEASKYFTKIIQHKERSTNEKIVEMAREQWYEIRNNSEKGIPAK</sequence>
<reference evidence="1 2" key="1">
    <citation type="journal article" date="2014" name="Genome Announc.">
        <title>Draft Genome Sequences of Three Alkaliphilic Bacillus Strains, Bacillus wakoensis JCM 9140T, Bacillus akibai JCM 9157T, and Bacillus hemicellulosilyticus JCM 9152T.</title>
        <authorList>
            <person name="Yuki M."/>
            <person name="Oshima K."/>
            <person name="Suda W."/>
            <person name="Oshida Y."/>
            <person name="Kitamura K."/>
            <person name="Iida T."/>
            <person name="Hattori M."/>
            <person name="Ohkuma M."/>
        </authorList>
    </citation>
    <scope>NUCLEOTIDE SEQUENCE [LARGE SCALE GENOMIC DNA]</scope>
    <source>
        <strain evidence="1 2">JCM 9157</strain>
    </source>
</reference>
<dbReference type="InterPro" id="IPR018708">
    <property type="entry name" value="DUF2225"/>
</dbReference>
<evidence type="ECO:0000313" key="2">
    <source>
        <dbReference type="Proteomes" id="UP000018896"/>
    </source>
</evidence>
<dbReference type="OrthoDB" id="9780343at2"/>
<comment type="caution">
    <text evidence="1">The sequence shown here is derived from an EMBL/GenBank/DDBJ whole genome shotgun (WGS) entry which is preliminary data.</text>
</comment>
<accession>W4QUQ3</accession>
<proteinExistence type="predicted"/>
<dbReference type="AlphaFoldDB" id="W4QUQ3"/>